<proteinExistence type="predicted"/>
<evidence type="ECO:0000313" key="3">
    <source>
        <dbReference type="Proteomes" id="UP001241169"/>
    </source>
</evidence>
<sequence length="22" mass="2358">MRTQVRAGRASRRPSLNGTGAD</sequence>
<accession>A0ABQ9SHC1</accession>
<gene>
    <name evidence="2" type="ORF">CPAR01_09633</name>
</gene>
<name>A0ABQ9SHC1_9PEZI</name>
<feature type="region of interest" description="Disordered" evidence="1">
    <location>
        <begin position="1"/>
        <end position="22"/>
    </location>
</feature>
<dbReference type="Proteomes" id="UP001241169">
    <property type="component" value="Unassembled WGS sequence"/>
</dbReference>
<comment type="caution">
    <text evidence="2">The sequence shown here is derived from an EMBL/GenBank/DDBJ whole genome shotgun (WGS) entry which is preliminary data.</text>
</comment>
<protein>
    <submittedName>
        <fullName evidence="2">Uncharacterized protein</fullName>
    </submittedName>
</protein>
<evidence type="ECO:0000256" key="1">
    <source>
        <dbReference type="SAM" id="MobiDB-lite"/>
    </source>
</evidence>
<dbReference type="EMBL" id="MOPA01000007">
    <property type="protein sequence ID" value="KAK1536091.1"/>
    <property type="molecule type" value="Genomic_DNA"/>
</dbReference>
<keyword evidence="3" id="KW-1185">Reference proteome</keyword>
<evidence type="ECO:0000313" key="2">
    <source>
        <dbReference type="EMBL" id="KAK1536091.1"/>
    </source>
</evidence>
<organism evidence="2 3">
    <name type="scientific">Colletotrichum paranaense</name>
    <dbReference type="NCBI Taxonomy" id="1914294"/>
    <lineage>
        <taxon>Eukaryota</taxon>
        <taxon>Fungi</taxon>
        <taxon>Dikarya</taxon>
        <taxon>Ascomycota</taxon>
        <taxon>Pezizomycotina</taxon>
        <taxon>Sordariomycetes</taxon>
        <taxon>Hypocreomycetidae</taxon>
        <taxon>Glomerellales</taxon>
        <taxon>Glomerellaceae</taxon>
        <taxon>Colletotrichum</taxon>
        <taxon>Colletotrichum acutatum species complex</taxon>
    </lineage>
</organism>
<reference evidence="2 3" key="1">
    <citation type="submission" date="2016-10" db="EMBL/GenBank/DDBJ databases">
        <title>The genome sequence of Colletotrichum fioriniae PJ7.</title>
        <authorList>
            <person name="Baroncelli R."/>
        </authorList>
    </citation>
    <scope>NUCLEOTIDE SEQUENCE [LARGE SCALE GENOMIC DNA]</scope>
    <source>
        <strain evidence="2 3">IMI 384185</strain>
    </source>
</reference>